<evidence type="ECO:0000259" key="6">
    <source>
        <dbReference type="PROSITE" id="PS50102"/>
    </source>
</evidence>
<evidence type="ECO:0000256" key="1">
    <source>
        <dbReference type="ARBA" id="ARBA00022664"/>
    </source>
</evidence>
<sequence>MRGERITESGKHGEGSGHAEGRNKRGSVGGFVSGVRRRGNVGRNWNHRIVRTESHTIFVDNLPAGVAKRELYKEFGKDGSVNDIFMSRKSRRNANCPFAFVRFNEYAGAMRAIDRLNGTFWGEGKLFITLSKFKRDGGVHGGCITKWLGQSRDRDTCRNGVKVMNFLLDEWKGPREIECRDVGPYRCLDDKTQEAKSFSMARILLDCFQWEKIHEEDDDSVSMDDPRSMSEGEETLITVEETPATTSNSNSNSNWKNVDDPLINVIINSKWNNVQDLIHEREFVSHEDGESVFEVLSMKVIPETCYVKGVRCELMGCDPVIIEAQIAASKKKEVHMGMDHIGNGPVVNDRRSVDENGLDSGSSNTYPFPPGFGPEGARGADQQIVSGCLVVWEDRIPETPAIVEKEEVSNETLYRINVLAIKDALVGDDAAKDSVVEDKSLPAQIENSIAACNDEESVSDETLYLINKSARVRVENGEDKFGLVGEQNSNDGSECSKELEDIEVQLN</sequence>
<evidence type="ECO:0000313" key="7">
    <source>
        <dbReference type="EMBL" id="MED6152390.1"/>
    </source>
</evidence>
<dbReference type="InterPro" id="IPR012677">
    <property type="entry name" value="Nucleotide-bd_a/b_plait_sf"/>
</dbReference>
<evidence type="ECO:0000256" key="2">
    <source>
        <dbReference type="ARBA" id="ARBA00022728"/>
    </source>
</evidence>
<dbReference type="InterPro" id="IPR000504">
    <property type="entry name" value="RRM_dom"/>
</dbReference>
<protein>
    <recommendedName>
        <fullName evidence="6">RRM domain-containing protein</fullName>
    </recommendedName>
</protein>
<dbReference type="EMBL" id="JASCZI010092460">
    <property type="protein sequence ID" value="MED6152390.1"/>
    <property type="molecule type" value="Genomic_DNA"/>
</dbReference>
<dbReference type="InterPro" id="IPR035979">
    <property type="entry name" value="RBD_domain_sf"/>
</dbReference>
<evidence type="ECO:0000313" key="8">
    <source>
        <dbReference type="Proteomes" id="UP001341840"/>
    </source>
</evidence>
<evidence type="ECO:0000256" key="3">
    <source>
        <dbReference type="ARBA" id="ARBA00023187"/>
    </source>
</evidence>
<gene>
    <name evidence="7" type="ORF">PIB30_091605</name>
</gene>
<dbReference type="CDD" id="cd00590">
    <property type="entry name" value="RRM_SF"/>
    <property type="match status" value="1"/>
</dbReference>
<keyword evidence="4" id="KW-0694">RNA-binding</keyword>
<feature type="compositionally biased region" description="Basic and acidic residues" evidence="5">
    <location>
        <begin position="1"/>
        <end position="23"/>
    </location>
</feature>
<keyword evidence="8" id="KW-1185">Reference proteome</keyword>
<dbReference type="InterPro" id="IPR050907">
    <property type="entry name" value="SRSF"/>
</dbReference>
<reference evidence="7 8" key="1">
    <citation type="journal article" date="2023" name="Plants (Basel)">
        <title>Bridging the Gap: Combining Genomics and Transcriptomics Approaches to Understand Stylosanthes scabra, an Orphan Legume from the Brazilian Caatinga.</title>
        <authorList>
            <person name="Ferreira-Neto J.R.C."/>
            <person name="da Silva M.D."/>
            <person name="Binneck E."/>
            <person name="de Melo N.F."/>
            <person name="da Silva R.H."/>
            <person name="de Melo A.L.T.M."/>
            <person name="Pandolfi V."/>
            <person name="Bustamante F.O."/>
            <person name="Brasileiro-Vidal A.C."/>
            <person name="Benko-Iseppon A.M."/>
        </authorList>
    </citation>
    <scope>NUCLEOTIDE SEQUENCE [LARGE SCALE GENOMIC DNA]</scope>
    <source>
        <tissue evidence="7">Leaves</tissue>
    </source>
</reference>
<evidence type="ECO:0000256" key="4">
    <source>
        <dbReference type="PROSITE-ProRule" id="PRU00176"/>
    </source>
</evidence>
<dbReference type="PANTHER" id="PTHR23147">
    <property type="entry name" value="SERINE/ARGININE RICH SPLICING FACTOR"/>
    <property type="match status" value="1"/>
</dbReference>
<dbReference type="Proteomes" id="UP001341840">
    <property type="component" value="Unassembled WGS sequence"/>
</dbReference>
<feature type="region of interest" description="Disordered" evidence="5">
    <location>
        <begin position="483"/>
        <end position="507"/>
    </location>
</feature>
<feature type="region of interest" description="Disordered" evidence="5">
    <location>
        <begin position="1"/>
        <end position="34"/>
    </location>
</feature>
<dbReference type="Gene3D" id="3.30.70.330">
    <property type="match status" value="1"/>
</dbReference>
<keyword evidence="3" id="KW-0508">mRNA splicing</keyword>
<dbReference type="Pfam" id="PF00076">
    <property type="entry name" value="RRM_1"/>
    <property type="match status" value="1"/>
</dbReference>
<dbReference type="SMART" id="SM00360">
    <property type="entry name" value="RRM"/>
    <property type="match status" value="1"/>
</dbReference>
<organism evidence="7 8">
    <name type="scientific">Stylosanthes scabra</name>
    <dbReference type="NCBI Taxonomy" id="79078"/>
    <lineage>
        <taxon>Eukaryota</taxon>
        <taxon>Viridiplantae</taxon>
        <taxon>Streptophyta</taxon>
        <taxon>Embryophyta</taxon>
        <taxon>Tracheophyta</taxon>
        <taxon>Spermatophyta</taxon>
        <taxon>Magnoliopsida</taxon>
        <taxon>eudicotyledons</taxon>
        <taxon>Gunneridae</taxon>
        <taxon>Pentapetalae</taxon>
        <taxon>rosids</taxon>
        <taxon>fabids</taxon>
        <taxon>Fabales</taxon>
        <taxon>Fabaceae</taxon>
        <taxon>Papilionoideae</taxon>
        <taxon>50 kb inversion clade</taxon>
        <taxon>dalbergioids sensu lato</taxon>
        <taxon>Dalbergieae</taxon>
        <taxon>Pterocarpus clade</taxon>
        <taxon>Stylosanthes</taxon>
    </lineage>
</organism>
<feature type="domain" description="RRM" evidence="6">
    <location>
        <begin position="55"/>
        <end position="133"/>
    </location>
</feature>
<comment type="caution">
    <text evidence="7">The sequence shown here is derived from an EMBL/GenBank/DDBJ whole genome shotgun (WGS) entry which is preliminary data.</text>
</comment>
<dbReference type="SUPFAM" id="SSF54928">
    <property type="entry name" value="RNA-binding domain, RBD"/>
    <property type="match status" value="1"/>
</dbReference>
<keyword evidence="1" id="KW-0507">mRNA processing</keyword>
<keyword evidence="2" id="KW-0747">Spliceosome</keyword>
<name>A0ABU6TVZ8_9FABA</name>
<dbReference type="PROSITE" id="PS50102">
    <property type="entry name" value="RRM"/>
    <property type="match status" value="1"/>
</dbReference>
<evidence type="ECO:0000256" key="5">
    <source>
        <dbReference type="SAM" id="MobiDB-lite"/>
    </source>
</evidence>
<proteinExistence type="predicted"/>
<accession>A0ABU6TVZ8</accession>